<evidence type="ECO:0000256" key="7">
    <source>
        <dbReference type="RuleBase" id="RU366025"/>
    </source>
</evidence>
<feature type="compositionally biased region" description="Low complexity" evidence="8">
    <location>
        <begin position="30"/>
        <end position="42"/>
    </location>
</feature>
<keyword evidence="2 7" id="KW-0645">Protease</keyword>
<evidence type="ECO:0000256" key="2">
    <source>
        <dbReference type="ARBA" id="ARBA00022670"/>
    </source>
</evidence>
<dbReference type="SUPFAM" id="SSF54001">
    <property type="entry name" value="Cysteine proteinases"/>
    <property type="match status" value="1"/>
</dbReference>
<feature type="compositionally biased region" description="Basic and acidic residues" evidence="8">
    <location>
        <begin position="464"/>
        <end position="474"/>
    </location>
</feature>
<evidence type="ECO:0000256" key="3">
    <source>
        <dbReference type="ARBA" id="ARBA00022786"/>
    </source>
</evidence>
<evidence type="ECO:0000313" key="10">
    <source>
        <dbReference type="EMBL" id="PIA39963.1"/>
    </source>
</evidence>
<feature type="domain" description="USP" evidence="9">
    <location>
        <begin position="77"/>
        <end position="383"/>
    </location>
</feature>
<evidence type="ECO:0000256" key="1">
    <source>
        <dbReference type="ARBA" id="ARBA00009085"/>
    </source>
</evidence>
<dbReference type="Gene3D" id="3.90.70.10">
    <property type="entry name" value="Cysteine proteinases"/>
    <property type="match status" value="1"/>
</dbReference>
<dbReference type="PROSITE" id="PS00973">
    <property type="entry name" value="USP_2"/>
    <property type="match status" value="1"/>
</dbReference>
<dbReference type="FunCoup" id="A0A2G5D8Y7">
    <property type="interactions" value="619"/>
</dbReference>
<dbReference type="InterPro" id="IPR050164">
    <property type="entry name" value="Peptidase_C19"/>
</dbReference>
<dbReference type="InParanoid" id="A0A2G5D8Y7"/>
<dbReference type="GO" id="GO:0016579">
    <property type="term" value="P:protein deubiquitination"/>
    <property type="evidence" value="ECO:0007669"/>
    <property type="project" value="InterPro"/>
</dbReference>
<keyword evidence="5 7" id="KW-0788">Thiol protease</keyword>
<feature type="region of interest" description="Disordered" evidence="8">
    <location>
        <begin position="451"/>
        <end position="498"/>
    </location>
</feature>
<keyword evidence="4 7" id="KW-0378">Hydrolase</keyword>
<dbReference type="GO" id="GO:0005634">
    <property type="term" value="C:nucleus"/>
    <property type="evidence" value="ECO:0007669"/>
    <property type="project" value="TreeGrafter"/>
</dbReference>
<comment type="similarity">
    <text evidence="1 7">Belongs to the peptidase C19 family.</text>
</comment>
<dbReference type="InterPro" id="IPR038765">
    <property type="entry name" value="Papain-like_cys_pep_sf"/>
</dbReference>
<evidence type="ECO:0000256" key="6">
    <source>
        <dbReference type="ARBA" id="ARBA00037450"/>
    </source>
</evidence>
<keyword evidence="11" id="KW-1185">Reference proteome</keyword>
<dbReference type="EC" id="3.4.19.12" evidence="7"/>
<evidence type="ECO:0000256" key="4">
    <source>
        <dbReference type="ARBA" id="ARBA00022801"/>
    </source>
</evidence>
<dbReference type="STRING" id="218851.A0A2G5D8Y7"/>
<dbReference type="PANTHER" id="PTHR24006">
    <property type="entry name" value="UBIQUITIN CARBOXYL-TERMINAL HYDROLASE"/>
    <property type="match status" value="1"/>
</dbReference>
<proteinExistence type="inferred from homology"/>
<gene>
    <name evidence="10" type="ORF">AQUCO_02600424v1</name>
</gene>
<feature type="region of interest" description="Disordered" evidence="8">
    <location>
        <begin position="1"/>
        <end position="42"/>
    </location>
</feature>
<dbReference type="GO" id="GO:0004843">
    <property type="term" value="F:cysteine-type deubiquitinase activity"/>
    <property type="evidence" value="ECO:0007669"/>
    <property type="project" value="UniProtKB-UniRule"/>
</dbReference>
<sequence>MEEDPFLPSFTSPIKLPEDPFDFTPEFEKSSSSSSSPTSPPLFLKTNNSSSSSCYYSPWFSSFNNRRYDDEPTGMGAGLNNMGNTCFLNAILQCFTHTVPFVQILRSCHHPTPCHRNSEGFCVLCALRDHIELSLSSSGRSIEPQKFVYNLNELSSSFRRYQQEDAHEFLQCLLDKLDSYGVNETAKEQSSSDEEESIVKKIFGGSLRSQLRCCSCGHCSDTFEPWIDLSLEIEDVDSLPTALESFTKVEKLEEKSPCENCKEEVLVEKQLTVEKTPTVAALHLKRFKNYGSYVDKIDKHVDFPLELDLLPYRSNQENAEVDLKYELYGVVVHTGLSSNSGHYYCFIRSSPQKWHRLDDSQVMMVSEEFVLSQEAYILFYVKKGTPWFSTLMEFQKQCVVTSPNSVLDDVRTCSTLPVEASNITRVEDDAEKSPATVNAFCNEHEKASKNVEVCPQTPPPPKRSKYESVVEKNNEMPACPSPPPSPEIYAKDPPEDSYSIPRSHLSLKKQTPSAKVVDKAMEDAKRREAIRLTRSMPSSRAMKFQACMLDSRSEGSINKKKRRLALGLGREKNSTSGTCRKLNPSFSNVVSAFDFC</sequence>
<keyword evidence="3 7" id="KW-0833">Ubl conjugation pathway</keyword>
<dbReference type="AlphaFoldDB" id="A0A2G5D8Y7"/>
<comment type="catalytic activity">
    <reaction evidence="7">
        <text>Thiol-dependent hydrolysis of ester, thioester, amide, peptide and isopeptide bonds formed by the C-terminal Gly of ubiquitin (a 76-residue protein attached to proteins as an intracellular targeting signal).</text>
        <dbReference type="EC" id="3.4.19.12"/>
    </reaction>
</comment>
<dbReference type="Proteomes" id="UP000230069">
    <property type="component" value="Unassembled WGS sequence"/>
</dbReference>
<dbReference type="InterPro" id="IPR001394">
    <property type="entry name" value="Peptidase_C19_UCH"/>
</dbReference>
<protein>
    <recommendedName>
        <fullName evidence="7">Ubiquitin carboxyl-terminal hydrolase</fullName>
        <ecNumber evidence="7">3.4.19.12</ecNumber>
    </recommendedName>
</protein>
<evidence type="ECO:0000256" key="8">
    <source>
        <dbReference type="SAM" id="MobiDB-lite"/>
    </source>
</evidence>
<accession>A0A2G5D8Y7</accession>
<dbReference type="FunFam" id="3.90.70.10:FF:000116">
    <property type="entry name" value="Ubiquitin carboxyl-terminal hydrolase 20"/>
    <property type="match status" value="1"/>
</dbReference>
<dbReference type="InterPro" id="IPR028889">
    <property type="entry name" value="USP"/>
</dbReference>
<dbReference type="PROSITE" id="PS50235">
    <property type="entry name" value="USP_3"/>
    <property type="match status" value="1"/>
</dbReference>
<dbReference type="Pfam" id="PF00443">
    <property type="entry name" value="UCH"/>
    <property type="match status" value="1"/>
</dbReference>
<dbReference type="EMBL" id="KZ305043">
    <property type="protein sequence ID" value="PIA39963.1"/>
    <property type="molecule type" value="Genomic_DNA"/>
</dbReference>
<dbReference type="OrthoDB" id="420187at2759"/>
<evidence type="ECO:0000313" key="11">
    <source>
        <dbReference type="Proteomes" id="UP000230069"/>
    </source>
</evidence>
<dbReference type="PANTHER" id="PTHR24006:SF747">
    <property type="entry name" value="UBIQUITIN CARBOXYL-TERMINAL HYDROLASE 20"/>
    <property type="match status" value="1"/>
</dbReference>
<comment type="function">
    <text evidence="6 7">Recognizes and hydrolyzes the peptide bond at the C-terminal Gly of ubiquitin. Involved in the processing of poly-ubiquitin precursors as well as that of ubiquitinated proteins.</text>
</comment>
<dbReference type="GO" id="GO:0005829">
    <property type="term" value="C:cytosol"/>
    <property type="evidence" value="ECO:0007669"/>
    <property type="project" value="TreeGrafter"/>
</dbReference>
<dbReference type="GO" id="GO:0006508">
    <property type="term" value="P:proteolysis"/>
    <property type="evidence" value="ECO:0007669"/>
    <property type="project" value="UniProtKB-KW"/>
</dbReference>
<evidence type="ECO:0000259" key="9">
    <source>
        <dbReference type="PROSITE" id="PS50235"/>
    </source>
</evidence>
<dbReference type="InterPro" id="IPR018200">
    <property type="entry name" value="USP_CS"/>
</dbReference>
<dbReference type="PROSITE" id="PS00972">
    <property type="entry name" value="USP_1"/>
    <property type="match status" value="1"/>
</dbReference>
<name>A0A2G5D8Y7_AQUCA</name>
<evidence type="ECO:0000256" key="5">
    <source>
        <dbReference type="ARBA" id="ARBA00022807"/>
    </source>
</evidence>
<reference evidence="10 11" key="1">
    <citation type="submission" date="2017-09" db="EMBL/GenBank/DDBJ databases">
        <title>WGS assembly of Aquilegia coerulea Goldsmith.</title>
        <authorList>
            <person name="Hodges S."/>
            <person name="Kramer E."/>
            <person name="Nordborg M."/>
            <person name="Tomkins J."/>
            <person name="Borevitz J."/>
            <person name="Derieg N."/>
            <person name="Yan J."/>
            <person name="Mihaltcheva S."/>
            <person name="Hayes R.D."/>
            <person name="Rokhsar D."/>
        </authorList>
    </citation>
    <scope>NUCLEOTIDE SEQUENCE [LARGE SCALE GENOMIC DNA]</scope>
    <source>
        <strain evidence="11">cv. Goldsmith</strain>
    </source>
</reference>
<organism evidence="10 11">
    <name type="scientific">Aquilegia coerulea</name>
    <name type="common">Rocky mountain columbine</name>
    <dbReference type="NCBI Taxonomy" id="218851"/>
    <lineage>
        <taxon>Eukaryota</taxon>
        <taxon>Viridiplantae</taxon>
        <taxon>Streptophyta</taxon>
        <taxon>Embryophyta</taxon>
        <taxon>Tracheophyta</taxon>
        <taxon>Spermatophyta</taxon>
        <taxon>Magnoliopsida</taxon>
        <taxon>Ranunculales</taxon>
        <taxon>Ranunculaceae</taxon>
        <taxon>Thalictroideae</taxon>
        <taxon>Aquilegia</taxon>
    </lineage>
</organism>